<name>A0A8X6SU67_TRICX</name>
<accession>A0A8X6SU67</accession>
<evidence type="ECO:0000313" key="3">
    <source>
        <dbReference type="Proteomes" id="UP000887159"/>
    </source>
</evidence>
<evidence type="ECO:0000256" key="1">
    <source>
        <dbReference type="SAM" id="MobiDB-lite"/>
    </source>
</evidence>
<comment type="caution">
    <text evidence="2">The sequence shown here is derived from an EMBL/GenBank/DDBJ whole genome shotgun (WGS) entry which is preliminary data.</text>
</comment>
<dbReference type="PANTHER" id="PTHR47326">
    <property type="entry name" value="TRANSPOSABLE ELEMENT TC3 TRANSPOSASE-LIKE PROTEIN"/>
    <property type="match status" value="1"/>
</dbReference>
<dbReference type="Gene3D" id="3.30.420.10">
    <property type="entry name" value="Ribonuclease H-like superfamily/Ribonuclease H"/>
    <property type="match status" value="1"/>
</dbReference>
<feature type="region of interest" description="Disordered" evidence="1">
    <location>
        <begin position="58"/>
        <end position="84"/>
    </location>
</feature>
<sequence length="381" mass="43735">MLPPISQLILPFAPLLEFSYVSPQKPFRSSQQSRNPADVQSVLVTETTDKFRWPVIQTRQPCQPPPDRLSVEGPLQTPPPKPRLRYHKQSSYVDTFIEEPLTTVKAPAIESTWSDPVGKYGDFIGESTYERQFQWPSKIQLPKVYVPPHLKPTIGMAIIPLLGTGDREDIMEDQTKEKQPETMRDEVKDNAVACERMKNPSYWVLNCNPNKPTQKIWEEQTSHRIDYPPKGLKHSSKANRHKSNVKFTGKMETISSGMRDYPNIQPVVRAVVPTICHTARATIDLLKDALDDRLISRFGPVNWPPRSCDLTPLDYFLWGYVKSLVYADKPQTLDHLEDNIRRVIADIRPQMLEKAIENWTSRLDYIRASCGSPMPEIIFKM</sequence>
<dbReference type="EMBL" id="BMAU01021354">
    <property type="protein sequence ID" value="GFY20099.1"/>
    <property type="molecule type" value="Genomic_DNA"/>
</dbReference>
<keyword evidence="3" id="KW-1185">Reference proteome</keyword>
<dbReference type="PANTHER" id="PTHR47326:SF1">
    <property type="entry name" value="HTH PSQ-TYPE DOMAIN-CONTAINING PROTEIN"/>
    <property type="match status" value="1"/>
</dbReference>
<evidence type="ECO:0000313" key="2">
    <source>
        <dbReference type="EMBL" id="GFY20099.1"/>
    </source>
</evidence>
<dbReference type="AlphaFoldDB" id="A0A8X6SU67"/>
<proteinExistence type="predicted"/>
<organism evidence="2 3">
    <name type="scientific">Trichonephila clavipes</name>
    <name type="common">Golden silk orbweaver</name>
    <name type="synonym">Nephila clavipes</name>
    <dbReference type="NCBI Taxonomy" id="2585209"/>
    <lineage>
        <taxon>Eukaryota</taxon>
        <taxon>Metazoa</taxon>
        <taxon>Ecdysozoa</taxon>
        <taxon>Arthropoda</taxon>
        <taxon>Chelicerata</taxon>
        <taxon>Arachnida</taxon>
        <taxon>Araneae</taxon>
        <taxon>Araneomorphae</taxon>
        <taxon>Entelegynae</taxon>
        <taxon>Araneoidea</taxon>
        <taxon>Nephilidae</taxon>
        <taxon>Trichonephila</taxon>
    </lineage>
</organism>
<reference evidence="2" key="1">
    <citation type="submission" date="2020-08" db="EMBL/GenBank/DDBJ databases">
        <title>Multicomponent nature underlies the extraordinary mechanical properties of spider dragline silk.</title>
        <authorList>
            <person name="Kono N."/>
            <person name="Nakamura H."/>
            <person name="Mori M."/>
            <person name="Yoshida Y."/>
            <person name="Ohtoshi R."/>
            <person name="Malay A.D."/>
            <person name="Moran D.A.P."/>
            <person name="Tomita M."/>
            <person name="Numata K."/>
            <person name="Arakawa K."/>
        </authorList>
    </citation>
    <scope>NUCLEOTIDE SEQUENCE</scope>
</reference>
<protein>
    <submittedName>
        <fullName evidence="2">Uncharacterized protein</fullName>
    </submittedName>
</protein>
<dbReference type="Proteomes" id="UP000887159">
    <property type="component" value="Unassembled WGS sequence"/>
</dbReference>
<dbReference type="InterPro" id="IPR036397">
    <property type="entry name" value="RNaseH_sf"/>
</dbReference>
<dbReference type="GO" id="GO:0003676">
    <property type="term" value="F:nucleic acid binding"/>
    <property type="evidence" value="ECO:0007669"/>
    <property type="project" value="InterPro"/>
</dbReference>
<gene>
    <name evidence="2" type="primary">NCL1_50478</name>
    <name evidence="2" type="ORF">TNCV_2147921</name>
</gene>